<dbReference type="Gene3D" id="2.30.110.40">
    <property type="entry name" value="Phage tail tube protein"/>
    <property type="match status" value="1"/>
</dbReference>
<dbReference type="InterPro" id="IPR038628">
    <property type="entry name" value="XkdM-like_sf"/>
</dbReference>
<dbReference type="RefSeq" id="WP_194702145.1">
    <property type="nucleotide sequence ID" value="NZ_JADKNH010000007.1"/>
</dbReference>
<accession>A0ABR9ZW97</accession>
<name>A0ABR9ZW97_9FIRM</name>
<dbReference type="Pfam" id="PF09393">
    <property type="entry name" value="DUF2001"/>
    <property type="match status" value="1"/>
</dbReference>
<gene>
    <name evidence="1" type="ORF">ISU02_12355</name>
</gene>
<dbReference type="SUPFAM" id="SSF69279">
    <property type="entry name" value="Phage tail proteins"/>
    <property type="match status" value="1"/>
</dbReference>
<proteinExistence type="predicted"/>
<protein>
    <submittedName>
        <fullName evidence="1">Phage tail tube protein</fullName>
    </submittedName>
</protein>
<keyword evidence="2" id="KW-1185">Reference proteome</keyword>
<evidence type="ECO:0000313" key="1">
    <source>
        <dbReference type="EMBL" id="MBF4693904.1"/>
    </source>
</evidence>
<dbReference type="EMBL" id="JADKNH010000007">
    <property type="protein sequence ID" value="MBF4693904.1"/>
    <property type="molecule type" value="Genomic_DNA"/>
</dbReference>
<reference evidence="1 2" key="1">
    <citation type="submission" date="2020-11" db="EMBL/GenBank/DDBJ databases">
        <title>Fusibacter basophilias sp. nov.</title>
        <authorList>
            <person name="Qiu D."/>
        </authorList>
    </citation>
    <scope>NUCLEOTIDE SEQUENCE [LARGE SCALE GENOMIC DNA]</scope>
    <source>
        <strain evidence="1 2">Q10-2</strain>
    </source>
</reference>
<sequence>MSLNPNKVISGTFGRVWLDGALMGEAFGLQAKIEIQKDEFPIAGSLVPGEKITGWKGTGSLKFRKVDSRLISMIGEAIKRGENLEFEILSELADPTAYGAERILYKQVSFNDLTLSEWEVATRGDVEAPFTFRDYKFFDLIQPV</sequence>
<comment type="caution">
    <text evidence="1">The sequence shown here is derived from an EMBL/GenBank/DDBJ whole genome shotgun (WGS) entry which is preliminary data.</text>
</comment>
<dbReference type="Proteomes" id="UP000614200">
    <property type="component" value="Unassembled WGS sequence"/>
</dbReference>
<dbReference type="InterPro" id="IPR018989">
    <property type="entry name" value="DUF2001"/>
</dbReference>
<organism evidence="1 2">
    <name type="scientific">Fusibacter ferrireducens</name>
    <dbReference type="NCBI Taxonomy" id="2785058"/>
    <lineage>
        <taxon>Bacteria</taxon>
        <taxon>Bacillati</taxon>
        <taxon>Bacillota</taxon>
        <taxon>Clostridia</taxon>
        <taxon>Eubacteriales</taxon>
        <taxon>Eubacteriales Family XII. Incertae Sedis</taxon>
        <taxon>Fusibacter</taxon>
    </lineage>
</organism>
<evidence type="ECO:0000313" key="2">
    <source>
        <dbReference type="Proteomes" id="UP000614200"/>
    </source>
</evidence>